<gene>
    <name evidence="2" type="ORF">FWK35_00016088</name>
</gene>
<evidence type="ECO:0000259" key="1">
    <source>
        <dbReference type="Pfam" id="PF16794"/>
    </source>
</evidence>
<dbReference type="OrthoDB" id="2434995at2759"/>
<protein>
    <recommendedName>
        <fullName evidence="1">Activating transcription factor 7-interacting protein Fn3 domain-containing protein</fullName>
    </recommendedName>
</protein>
<comment type="caution">
    <text evidence="2">The sequence shown here is derived from an EMBL/GenBank/DDBJ whole genome shotgun (WGS) entry which is preliminary data.</text>
</comment>
<evidence type="ECO:0000313" key="2">
    <source>
        <dbReference type="EMBL" id="KAF0761369.1"/>
    </source>
</evidence>
<dbReference type="EMBL" id="VUJU01002416">
    <property type="protein sequence ID" value="KAF0761369.1"/>
    <property type="molecule type" value="Genomic_DNA"/>
</dbReference>
<evidence type="ECO:0000313" key="3">
    <source>
        <dbReference type="Proteomes" id="UP000478052"/>
    </source>
</evidence>
<sequence length="67" mass="7851">MYELFVCQETDAYPDVSMWKKKDTIKAKKLPISCELEVYELGYIYCFALRAMDVHIKRAPFAVQAKI</sequence>
<feature type="domain" description="Activating transcription factor 7-interacting protein Fn3" evidence="1">
    <location>
        <begin position="2"/>
        <end position="63"/>
    </location>
</feature>
<reference evidence="2 3" key="1">
    <citation type="submission" date="2019-08" db="EMBL/GenBank/DDBJ databases">
        <title>Whole genome of Aphis craccivora.</title>
        <authorList>
            <person name="Voronova N.V."/>
            <person name="Shulinski R.S."/>
            <person name="Bandarenka Y.V."/>
            <person name="Zhorov D.G."/>
            <person name="Warner D."/>
        </authorList>
    </citation>
    <scope>NUCLEOTIDE SEQUENCE [LARGE SCALE GENOMIC DNA]</scope>
    <source>
        <strain evidence="2">180601</strain>
        <tissue evidence="2">Whole Body</tissue>
    </source>
</reference>
<dbReference type="AlphaFoldDB" id="A0A6G0YUE0"/>
<organism evidence="2 3">
    <name type="scientific">Aphis craccivora</name>
    <name type="common">Cowpea aphid</name>
    <dbReference type="NCBI Taxonomy" id="307492"/>
    <lineage>
        <taxon>Eukaryota</taxon>
        <taxon>Metazoa</taxon>
        <taxon>Ecdysozoa</taxon>
        <taxon>Arthropoda</taxon>
        <taxon>Hexapoda</taxon>
        <taxon>Insecta</taxon>
        <taxon>Pterygota</taxon>
        <taxon>Neoptera</taxon>
        <taxon>Paraneoptera</taxon>
        <taxon>Hemiptera</taxon>
        <taxon>Sternorrhyncha</taxon>
        <taxon>Aphidomorpha</taxon>
        <taxon>Aphidoidea</taxon>
        <taxon>Aphididae</taxon>
        <taxon>Aphidini</taxon>
        <taxon>Aphis</taxon>
        <taxon>Aphis</taxon>
    </lineage>
</organism>
<dbReference type="Proteomes" id="UP000478052">
    <property type="component" value="Unassembled WGS sequence"/>
</dbReference>
<proteinExistence type="predicted"/>
<accession>A0A6G0YUE0</accession>
<name>A0A6G0YUE0_APHCR</name>
<keyword evidence="3" id="KW-1185">Reference proteome</keyword>
<dbReference type="Pfam" id="PF16794">
    <property type="entry name" value="fn3_4"/>
    <property type="match status" value="1"/>
</dbReference>
<dbReference type="InterPro" id="IPR056565">
    <property type="entry name" value="Fn3_ATF7IP"/>
</dbReference>